<name>A0AA41VQ59_PAPNU</name>
<sequence>QFSDLWRGWRKKTEEQDDSKRFVKWRLSDKGKEKAEIGITVHAHHKYPHKLGRRTYAGLKEKM</sequence>
<feature type="non-terminal residue" evidence="1">
    <location>
        <position position="1"/>
    </location>
</feature>
<evidence type="ECO:0000313" key="1">
    <source>
        <dbReference type="EMBL" id="MCL7045188.1"/>
    </source>
</evidence>
<protein>
    <submittedName>
        <fullName evidence="1">Uncharacterized protein</fullName>
    </submittedName>
</protein>
<reference evidence="1" key="1">
    <citation type="submission" date="2022-03" db="EMBL/GenBank/DDBJ databases">
        <title>A functionally conserved STORR gene fusion in Papaver species that diverged 16.8 million years ago.</title>
        <authorList>
            <person name="Catania T."/>
        </authorList>
    </citation>
    <scope>NUCLEOTIDE SEQUENCE</scope>
    <source>
        <strain evidence="1">S-191538</strain>
    </source>
</reference>
<dbReference type="AlphaFoldDB" id="A0AA41VQ59"/>
<organism evidence="1 2">
    <name type="scientific">Papaver nudicaule</name>
    <name type="common">Iceland poppy</name>
    <dbReference type="NCBI Taxonomy" id="74823"/>
    <lineage>
        <taxon>Eukaryota</taxon>
        <taxon>Viridiplantae</taxon>
        <taxon>Streptophyta</taxon>
        <taxon>Embryophyta</taxon>
        <taxon>Tracheophyta</taxon>
        <taxon>Spermatophyta</taxon>
        <taxon>Magnoliopsida</taxon>
        <taxon>Ranunculales</taxon>
        <taxon>Papaveraceae</taxon>
        <taxon>Papaveroideae</taxon>
        <taxon>Papaver</taxon>
    </lineage>
</organism>
<feature type="non-terminal residue" evidence="1">
    <location>
        <position position="63"/>
    </location>
</feature>
<dbReference type="Proteomes" id="UP001177140">
    <property type="component" value="Unassembled WGS sequence"/>
</dbReference>
<dbReference type="EMBL" id="JAJJMA010266858">
    <property type="protein sequence ID" value="MCL7045188.1"/>
    <property type="molecule type" value="Genomic_DNA"/>
</dbReference>
<comment type="caution">
    <text evidence="1">The sequence shown here is derived from an EMBL/GenBank/DDBJ whole genome shotgun (WGS) entry which is preliminary data.</text>
</comment>
<accession>A0AA41VQ59</accession>
<evidence type="ECO:0000313" key="2">
    <source>
        <dbReference type="Proteomes" id="UP001177140"/>
    </source>
</evidence>
<keyword evidence="2" id="KW-1185">Reference proteome</keyword>
<gene>
    <name evidence="1" type="ORF">MKW94_001730</name>
</gene>
<proteinExistence type="predicted"/>